<evidence type="ECO:0000313" key="2">
    <source>
        <dbReference type="EMBL" id="MED6194535.1"/>
    </source>
</evidence>
<keyword evidence="3" id="KW-1185">Reference proteome</keyword>
<dbReference type="EMBL" id="JASCZI010211569">
    <property type="protein sequence ID" value="MED6194535.1"/>
    <property type="molecule type" value="Genomic_DNA"/>
</dbReference>
<feature type="region of interest" description="Disordered" evidence="1">
    <location>
        <begin position="18"/>
        <end position="48"/>
    </location>
</feature>
<name>A0ABU6X901_9FABA</name>
<gene>
    <name evidence="2" type="ORF">PIB30_029563</name>
</gene>
<sequence>MVVVVRLVDGDGSHKLGDGFLITTPTESKEGKREIGGGSNLQRRRERRLHLPHSVAGGFKEARDSGFMDGGSGDVLLRRALSLSPSLTVSFSLSLFSSSRRRRRRRRR</sequence>
<organism evidence="2 3">
    <name type="scientific">Stylosanthes scabra</name>
    <dbReference type="NCBI Taxonomy" id="79078"/>
    <lineage>
        <taxon>Eukaryota</taxon>
        <taxon>Viridiplantae</taxon>
        <taxon>Streptophyta</taxon>
        <taxon>Embryophyta</taxon>
        <taxon>Tracheophyta</taxon>
        <taxon>Spermatophyta</taxon>
        <taxon>Magnoliopsida</taxon>
        <taxon>eudicotyledons</taxon>
        <taxon>Gunneridae</taxon>
        <taxon>Pentapetalae</taxon>
        <taxon>rosids</taxon>
        <taxon>fabids</taxon>
        <taxon>Fabales</taxon>
        <taxon>Fabaceae</taxon>
        <taxon>Papilionoideae</taxon>
        <taxon>50 kb inversion clade</taxon>
        <taxon>dalbergioids sensu lato</taxon>
        <taxon>Dalbergieae</taxon>
        <taxon>Pterocarpus clade</taxon>
        <taxon>Stylosanthes</taxon>
    </lineage>
</organism>
<protein>
    <submittedName>
        <fullName evidence="2">Uncharacterized protein</fullName>
    </submittedName>
</protein>
<comment type="caution">
    <text evidence="2">The sequence shown here is derived from an EMBL/GenBank/DDBJ whole genome shotgun (WGS) entry which is preliminary data.</text>
</comment>
<reference evidence="2 3" key="1">
    <citation type="journal article" date="2023" name="Plants (Basel)">
        <title>Bridging the Gap: Combining Genomics and Transcriptomics Approaches to Understand Stylosanthes scabra, an Orphan Legume from the Brazilian Caatinga.</title>
        <authorList>
            <person name="Ferreira-Neto J.R.C."/>
            <person name="da Silva M.D."/>
            <person name="Binneck E."/>
            <person name="de Melo N.F."/>
            <person name="da Silva R.H."/>
            <person name="de Melo A.L.T.M."/>
            <person name="Pandolfi V."/>
            <person name="Bustamante F.O."/>
            <person name="Brasileiro-Vidal A.C."/>
            <person name="Benko-Iseppon A.M."/>
        </authorList>
    </citation>
    <scope>NUCLEOTIDE SEQUENCE [LARGE SCALE GENOMIC DNA]</scope>
    <source>
        <tissue evidence="2">Leaves</tissue>
    </source>
</reference>
<dbReference type="Proteomes" id="UP001341840">
    <property type="component" value="Unassembled WGS sequence"/>
</dbReference>
<evidence type="ECO:0000256" key="1">
    <source>
        <dbReference type="SAM" id="MobiDB-lite"/>
    </source>
</evidence>
<evidence type="ECO:0000313" key="3">
    <source>
        <dbReference type="Proteomes" id="UP001341840"/>
    </source>
</evidence>
<accession>A0ABU6X901</accession>
<proteinExistence type="predicted"/>